<evidence type="ECO:0000259" key="4">
    <source>
        <dbReference type="PROSITE" id="PS51898"/>
    </source>
</evidence>
<sequence length="101" mass="11803">MRDYYKRYRPEKFIFEGQNSNSLTERTAQRVFKNAIIKAGINKDVGIHSLRHSFATHLLENGTDLRYIQELLGHNCSKTTEIYTHVSKKSLTKIMSPMDRL</sequence>
<gene>
    <name evidence="5" type="ORF">SAMN03080606_04333</name>
</gene>
<dbReference type="STRING" id="1120976.SAMN03080606_04333"/>
<dbReference type="InterPro" id="IPR011010">
    <property type="entry name" value="DNA_brk_join_enz"/>
</dbReference>
<dbReference type="GO" id="GO:0015074">
    <property type="term" value="P:DNA integration"/>
    <property type="evidence" value="ECO:0007669"/>
    <property type="project" value="InterPro"/>
</dbReference>
<keyword evidence="2" id="KW-0238">DNA-binding</keyword>
<dbReference type="InterPro" id="IPR050090">
    <property type="entry name" value="Tyrosine_recombinase_XerCD"/>
</dbReference>
<dbReference type="Gene3D" id="1.10.443.10">
    <property type="entry name" value="Intergrase catalytic core"/>
    <property type="match status" value="1"/>
</dbReference>
<organism evidence="5 6">
    <name type="scientific">Alkaliphilus peptidifermentans DSM 18978</name>
    <dbReference type="NCBI Taxonomy" id="1120976"/>
    <lineage>
        <taxon>Bacteria</taxon>
        <taxon>Bacillati</taxon>
        <taxon>Bacillota</taxon>
        <taxon>Clostridia</taxon>
        <taxon>Peptostreptococcales</taxon>
        <taxon>Natronincolaceae</taxon>
        <taxon>Alkaliphilus</taxon>
    </lineage>
</organism>
<dbReference type="Proteomes" id="UP000198636">
    <property type="component" value="Unassembled WGS sequence"/>
</dbReference>
<evidence type="ECO:0000256" key="1">
    <source>
        <dbReference type="ARBA" id="ARBA00008857"/>
    </source>
</evidence>
<keyword evidence="6" id="KW-1185">Reference proteome</keyword>
<feature type="domain" description="Tyr recombinase" evidence="4">
    <location>
        <begin position="1"/>
        <end position="96"/>
    </location>
</feature>
<keyword evidence="3" id="KW-0233">DNA recombination</keyword>
<evidence type="ECO:0000256" key="2">
    <source>
        <dbReference type="ARBA" id="ARBA00023125"/>
    </source>
</evidence>
<proteinExistence type="inferred from homology"/>
<dbReference type="AlphaFoldDB" id="A0A1G5LEY7"/>
<evidence type="ECO:0000256" key="3">
    <source>
        <dbReference type="ARBA" id="ARBA00023172"/>
    </source>
</evidence>
<dbReference type="SUPFAM" id="SSF56349">
    <property type="entry name" value="DNA breaking-rejoining enzymes"/>
    <property type="match status" value="1"/>
</dbReference>
<dbReference type="GO" id="GO:0006310">
    <property type="term" value="P:DNA recombination"/>
    <property type="evidence" value="ECO:0007669"/>
    <property type="project" value="UniProtKB-KW"/>
</dbReference>
<accession>A0A1G5LEY7</accession>
<dbReference type="InterPro" id="IPR002104">
    <property type="entry name" value="Integrase_catalytic"/>
</dbReference>
<dbReference type="PROSITE" id="PS51898">
    <property type="entry name" value="TYR_RECOMBINASE"/>
    <property type="match status" value="1"/>
</dbReference>
<dbReference type="Pfam" id="PF00589">
    <property type="entry name" value="Phage_integrase"/>
    <property type="match status" value="1"/>
</dbReference>
<dbReference type="PANTHER" id="PTHR30349">
    <property type="entry name" value="PHAGE INTEGRASE-RELATED"/>
    <property type="match status" value="1"/>
</dbReference>
<dbReference type="PANTHER" id="PTHR30349:SF41">
    <property type="entry name" value="INTEGRASE_RECOMBINASE PROTEIN MJ0367-RELATED"/>
    <property type="match status" value="1"/>
</dbReference>
<dbReference type="GO" id="GO:0003677">
    <property type="term" value="F:DNA binding"/>
    <property type="evidence" value="ECO:0007669"/>
    <property type="project" value="UniProtKB-KW"/>
</dbReference>
<dbReference type="EMBL" id="FMUS01000055">
    <property type="protein sequence ID" value="SCZ11041.1"/>
    <property type="molecule type" value="Genomic_DNA"/>
</dbReference>
<evidence type="ECO:0000313" key="5">
    <source>
        <dbReference type="EMBL" id="SCZ11041.1"/>
    </source>
</evidence>
<comment type="similarity">
    <text evidence="1">Belongs to the 'phage' integrase family.</text>
</comment>
<protein>
    <submittedName>
        <fullName evidence="5">Phage integrase family protein</fullName>
    </submittedName>
</protein>
<name>A0A1G5LEY7_9FIRM</name>
<reference evidence="5 6" key="1">
    <citation type="submission" date="2016-10" db="EMBL/GenBank/DDBJ databases">
        <authorList>
            <person name="de Groot N.N."/>
        </authorList>
    </citation>
    <scope>NUCLEOTIDE SEQUENCE [LARGE SCALE GENOMIC DNA]</scope>
    <source>
        <strain evidence="5 6">DSM 18978</strain>
    </source>
</reference>
<evidence type="ECO:0000313" key="6">
    <source>
        <dbReference type="Proteomes" id="UP000198636"/>
    </source>
</evidence>
<dbReference type="InterPro" id="IPR013762">
    <property type="entry name" value="Integrase-like_cat_sf"/>
</dbReference>